<keyword evidence="2" id="KW-1185">Reference proteome</keyword>
<sequence>MAARPRSLRIARFPCPLYATDCASVPAFGSRTTFEQDDGHGRVRLAAKGNKSELILAKLVRKFVRFSNLKGKNNPFTLLRSRRLDSPKVARAQSKEQVALPLL</sequence>
<reference evidence="1" key="1">
    <citation type="submission" date="2021-02" db="EMBL/GenBank/DDBJ databases">
        <authorList>
            <person name="Cremers G."/>
            <person name="Picone N."/>
        </authorList>
    </citation>
    <scope>NUCLEOTIDE SEQUENCE</scope>
    <source>
        <strain evidence="1">PQ17</strain>
    </source>
</reference>
<organism evidence="1 2">
    <name type="scientific">Candidatus Methylacidithermus pantelleriae</name>
    <dbReference type="NCBI Taxonomy" id="2744239"/>
    <lineage>
        <taxon>Bacteria</taxon>
        <taxon>Pseudomonadati</taxon>
        <taxon>Verrucomicrobiota</taxon>
        <taxon>Methylacidiphilae</taxon>
        <taxon>Methylacidiphilales</taxon>
        <taxon>Methylacidiphilaceae</taxon>
        <taxon>Candidatus Methylacidithermus</taxon>
    </lineage>
</organism>
<protein>
    <submittedName>
        <fullName evidence="1">Uncharacterized protein</fullName>
    </submittedName>
</protein>
<accession>A0A8J2BTF8</accession>
<name>A0A8J2BTF8_9BACT</name>
<evidence type="ECO:0000313" key="2">
    <source>
        <dbReference type="Proteomes" id="UP000663859"/>
    </source>
</evidence>
<dbReference type="EMBL" id="CAJNOB010000023">
    <property type="protein sequence ID" value="CAF0698937.1"/>
    <property type="molecule type" value="Genomic_DNA"/>
</dbReference>
<gene>
    <name evidence="1" type="ORF">MPNT_30069</name>
</gene>
<comment type="caution">
    <text evidence="1">The sequence shown here is derived from an EMBL/GenBank/DDBJ whole genome shotgun (WGS) entry which is preliminary data.</text>
</comment>
<proteinExistence type="predicted"/>
<evidence type="ECO:0000313" key="1">
    <source>
        <dbReference type="EMBL" id="CAF0698937.1"/>
    </source>
</evidence>
<dbReference type="Proteomes" id="UP000663859">
    <property type="component" value="Unassembled WGS sequence"/>
</dbReference>
<dbReference type="AlphaFoldDB" id="A0A8J2BTF8"/>